<keyword evidence="17" id="KW-1185">Reference proteome</keyword>
<dbReference type="PANTHER" id="PTHR20941:SF1">
    <property type="entry name" value="FOLIC ACID SYNTHESIS PROTEIN FOL1"/>
    <property type="match status" value="1"/>
</dbReference>
<protein>
    <submittedName>
        <fullName evidence="16">Mitochondrial</fullName>
    </submittedName>
</protein>
<evidence type="ECO:0000256" key="12">
    <source>
        <dbReference type="ARBA" id="ARBA00022842"/>
    </source>
</evidence>
<dbReference type="PROSITE" id="PS00792">
    <property type="entry name" value="DHPS_1"/>
    <property type="match status" value="1"/>
</dbReference>
<reference evidence="16 17" key="1">
    <citation type="submission" date="2024-02" db="EMBL/GenBank/DDBJ databases">
        <authorList>
            <person name="Chen Y."/>
            <person name="Shah S."/>
            <person name="Dougan E. K."/>
            <person name="Thang M."/>
            <person name="Chan C."/>
        </authorList>
    </citation>
    <scope>NUCLEOTIDE SEQUENCE [LARGE SCALE GENOMIC DNA]</scope>
</reference>
<dbReference type="PANTHER" id="PTHR20941">
    <property type="entry name" value="FOLATE SYNTHESIS PROTEINS"/>
    <property type="match status" value="1"/>
</dbReference>
<sequence>SAPELVEAQPPFYNAVVQVDTVLEPAALLRALQAVQARFAKSDLRFGPRELDLDIVAFADGRRVDEPELQVPHVRAHLRDFVVRPLHDLAEGRKVRLGPASASKTVAELVHTTSGAEPVTAEIWSRPGRNWDGDGWREHNDKALVMGILNVTPDSFSDGGRFHAVEDAVAQAKAMMHAGADVVDVGGMSTRPNADYVTAEEEMDRVIPVIEQLRAEEQGDGAFPCALSIDTRKARVAEEAIRAGADIVNDQLGELDDESEEMLAVAGRHGVPLVTMHTRGDTKTMESLLLDPAKHDIVSYVADWLQRRAEAAMLRHAVPRWNIMVDPGLGFAKSAEQCEALLAQVERVAGPDQWPVLIGASRKRFVRQHCTFDIDTTTAATSTAAVLFGANMVRVHDVEAAVDVVPMAAALRRRRQ</sequence>
<evidence type="ECO:0000259" key="15">
    <source>
        <dbReference type="PROSITE" id="PS50972"/>
    </source>
</evidence>
<keyword evidence="14" id="KW-0511">Multifunctional enzyme</keyword>
<evidence type="ECO:0000313" key="16">
    <source>
        <dbReference type="EMBL" id="CAK9038674.1"/>
    </source>
</evidence>
<evidence type="ECO:0000256" key="1">
    <source>
        <dbReference type="ARBA" id="ARBA00000012"/>
    </source>
</evidence>
<evidence type="ECO:0000256" key="11">
    <source>
        <dbReference type="ARBA" id="ARBA00022840"/>
    </source>
</evidence>
<dbReference type="Gene3D" id="3.20.20.20">
    <property type="entry name" value="Dihydropteroate synthase-like"/>
    <property type="match status" value="1"/>
</dbReference>
<comment type="similarity">
    <text evidence="6">In the C-terminal section; belongs to the DHPS family.</text>
</comment>
<dbReference type="InterPro" id="IPR045031">
    <property type="entry name" value="DHP_synth-like"/>
</dbReference>
<dbReference type="NCBIfam" id="TIGR01498">
    <property type="entry name" value="folK"/>
    <property type="match status" value="1"/>
</dbReference>
<keyword evidence="11" id="KW-0067">ATP-binding</keyword>
<keyword evidence="12" id="KW-0460">Magnesium</keyword>
<dbReference type="InterPro" id="IPR000489">
    <property type="entry name" value="Pterin-binding_dom"/>
</dbReference>
<keyword evidence="10" id="KW-0418">Kinase</keyword>
<dbReference type="InterPro" id="IPR011005">
    <property type="entry name" value="Dihydropteroate_synth-like_sf"/>
</dbReference>
<comment type="pathway">
    <text evidence="5">Cofactor biosynthesis; tetrahydrofolate biosynthesis; 2-amino-4-hydroxy-6-hydroxymethyl-7,8-dihydropteridine diphosphate from 7,8-dihydroneopterin triphosphate: step 4/4.</text>
</comment>
<dbReference type="NCBIfam" id="TIGR01496">
    <property type="entry name" value="DHPS"/>
    <property type="match status" value="1"/>
</dbReference>
<evidence type="ECO:0000313" key="17">
    <source>
        <dbReference type="Proteomes" id="UP001642464"/>
    </source>
</evidence>
<dbReference type="InterPro" id="IPR000550">
    <property type="entry name" value="Hppk"/>
</dbReference>
<comment type="catalytic activity">
    <reaction evidence="2">
        <text>6-hydroxymethyl-7,8-dihydropterin + ATP = (7,8-dihydropterin-6-yl)methyl diphosphate + AMP + H(+)</text>
        <dbReference type="Rhea" id="RHEA:11412"/>
        <dbReference type="ChEBI" id="CHEBI:15378"/>
        <dbReference type="ChEBI" id="CHEBI:30616"/>
        <dbReference type="ChEBI" id="CHEBI:44841"/>
        <dbReference type="ChEBI" id="CHEBI:72950"/>
        <dbReference type="ChEBI" id="CHEBI:456215"/>
        <dbReference type="EC" id="2.7.6.3"/>
    </reaction>
</comment>
<dbReference type="InterPro" id="IPR035907">
    <property type="entry name" value="Hppk_sf"/>
</dbReference>
<organism evidence="16 17">
    <name type="scientific">Durusdinium trenchii</name>
    <dbReference type="NCBI Taxonomy" id="1381693"/>
    <lineage>
        <taxon>Eukaryota</taxon>
        <taxon>Sar</taxon>
        <taxon>Alveolata</taxon>
        <taxon>Dinophyceae</taxon>
        <taxon>Suessiales</taxon>
        <taxon>Symbiodiniaceae</taxon>
        <taxon>Durusdinium</taxon>
    </lineage>
</organism>
<proteinExistence type="inferred from homology"/>
<keyword evidence="9" id="KW-0547">Nucleotide-binding</keyword>
<dbReference type="PROSITE" id="PS00793">
    <property type="entry name" value="DHPS_2"/>
    <property type="match status" value="1"/>
</dbReference>
<keyword evidence="8" id="KW-0479">Metal-binding</keyword>
<gene>
    <name evidence="16" type="ORF">SCF082_LOCUS22715</name>
</gene>
<dbReference type="SUPFAM" id="SSF55083">
    <property type="entry name" value="6-hydroxymethyl-7,8-dihydropterin pyrophosphokinase, HPPK"/>
    <property type="match status" value="1"/>
</dbReference>
<evidence type="ECO:0000256" key="6">
    <source>
        <dbReference type="ARBA" id="ARBA00009951"/>
    </source>
</evidence>
<dbReference type="Pfam" id="PF00809">
    <property type="entry name" value="Pterin_bind"/>
    <property type="match status" value="1"/>
</dbReference>
<evidence type="ECO:0000256" key="13">
    <source>
        <dbReference type="ARBA" id="ARBA00022909"/>
    </source>
</evidence>
<dbReference type="Proteomes" id="UP001642464">
    <property type="component" value="Unassembled WGS sequence"/>
</dbReference>
<evidence type="ECO:0000256" key="5">
    <source>
        <dbReference type="ARBA" id="ARBA00005051"/>
    </source>
</evidence>
<dbReference type="PROSITE" id="PS00794">
    <property type="entry name" value="HPPK"/>
    <property type="match status" value="1"/>
</dbReference>
<evidence type="ECO:0000256" key="14">
    <source>
        <dbReference type="ARBA" id="ARBA00023268"/>
    </source>
</evidence>
<dbReference type="Gene3D" id="3.30.70.560">
    <property type="entry name" value="7,8-Dihydro-6-hydroxymethylpterin-pyrophosphokinase HPPK"/>
    <property type="match status" value="1"/>
</dbReference>
<evidence type="ECO:0000256" key="9">
    <source>
        <dbReference type="ARBA" id="ARBA00022741"/>
    </source>
</evidence>
<evidence type="ECO:0000256" key="8">
    <source>
        <dbReference type="ARBA" id="ARBA00022723"/>
    </source>
</evidence>
<comment type="catalytic activity">
    <reaction evidence="1">
        <text>(7,8-dihydropterin-6-yl)methyl diphosphate + 4-aminobenzoate = 7,8-dihydropteroate + diphosphate</text>
        <dbReference type="Rhea" id="RHEA:19949"/>
        <dbReference type="ChEBI" id="CHEBI:17836"/>
        <dbReference type="ChEBI" id="CHEBI:17839"/>
        <dbReference type="ChEBI" id="CHEBI:33019"/>
        <dbReference type="ChEBI" id="CHEBI:72950"/>
        <dbReference type="EC" id="2.5.1.15"/>
    </reaction>
</comment>
<dbReference type="SUPFAM" id="SSF51717">
    <property type="entry name" value="Dihydropteroate synthetase-like"/>
    <property type="match status" value="1"/>
</dbReference>
<dbReference type="CDD" id="cd00483">
    <property type="entry name" value="HPPK"/>
    <property type="match status" value="1"/>
</dbReference>
<dbReference type="CDD" id="cd00739">
    <property type="entry name" value="DHPS"/>
    <property type="match status" value="1"/>
</dbReference>
<keyword evidence="7" id="KW-0808">Transferase</keyword>
<accession>A0ABP0LJC9</accession>
<dbReference type="PROSITE" id="PS50972">
    <property type="entry name" value="PTERIN_BINDING"/>
    <property type="match status" value="1"/>
</dbReference>
<dbReference type="EMBL" id="CAXAMM010016344">
    <property type="protein sequence ID" value="CAK9038674.1"/>
    <property type="molecule type" value="Genomic_DNA"/>
</dbReference>
<dbReference type="InterPro" id="IPR006390">
    <property type="entry name" value="DHP_synth_dom"/>
</dbReference>
<comment type="cofactor">
    <cofactor evidence="3">
        <name>Mg(2+)</name>
        <dbReference type="ChEBI" id="CHEBI:18420"/>
    </cofactor>
</comment>
<evidence type="ECO:0000256" key="4">
    <source>
        <dbReference type="ARBA" id="ARBA00004763"/>
    </source>
</evidence>
<keyword evidence="13" id="KW-0289">Folate biosynthesis</keyword>
<evidence type="ECO:0000256" key="10">
    <source>
        <dbReference type="ARBA" id="ARBA00022777"/>
    </source>
</evidence>
<dbReference type="Pfam" id="PF01288">
    <property type="entry name" value="HPPK"/>
    <property type="match status" value="1"/>
</dbReference>
<name>A0ABP0LJC9_9DINO</name>
<evidence type="ECO:0000256" key="3">
    <source>
        <dbReference type="ARBA" id="ARBA00001946"/>
    </source>
</evidence>
<evidence type="ECO:0000256" key="2">
    <source>
        <dbReference type="ARBA" id="ARBA00000198"/>
    </source>
</evidence>
<evidence type="ECO:0000256" key="7">
    <source>
        <dbReference type="ARBA" id="ARBA00022679"/>
    </source>
</evidence>
<comment type="pathway">
    <text evidence="4">Cofactor biosynthesis; tetrahydrofolate biosynthesis; 7,8-dihydrofolate from 2-amino-4-hydroxy-6-hydroxymethyl-7,8-dihydropteridine diphosphate and 4-aminobenzoate: step 1/2.</text>
</comment>
<comment type="caution">
    <text evidence="16">The sequence shown here is derived from an EMBL/GenBank/DDBJ whole genome shotgun (WGS) entry which is preliminary data.</text>
</comment>
<feature type="domain" description="Pterin-binding" evidence="15">
    <location>
        <begin position="143"/>
        <end position="406"/>
    </location>
</feature>
<feature type="non-terminal residue" evidence="16">
    <location>
        <position position="1"/>
    </location>
</feature>